<dbReference type="Gene3D" id="3.10.290.10">
    <property type="entry name" value="RNA-binding S4 domain"/>
    <property type="match status" value="1"/>
</dbReference>
<accession>A0A1T0CWR0</accession>
<keyword evidence="2 6" id="KW-0413">Isomerase</keyword>
<name>A0A1T0CWR0_9GAMM</name>
<dbReference type="Gene3D" id="3.30.2350.10">
    <property type="entry name" value="Pseudouridine synthase"/>
    <property type="match status" value="1"/>
</dbReference>
<dbReference type="NCBIfam" id="TIGR00005">
    <property type="entry name" value="rluA_subfam"/>
    <property type="match status" value="1"/>
</dbReference>
<dbReference type="InterPro" id="IPR020103">
    <property type="entry name" value="PsdUridine_synth_cat_dom_sf"/>
</dbReference>
<dbReference type="PROSITE" id="PS50889">
    <property type="entry name" value="S4"/>
    <property type="match status" value="1"/>
</dbReference>
<dbReference type="SMART" id="SM00363">
    <property type="entry name" value="S4"/>
    <property type="match status" value="1"/>
</dbReference>
<dbReference type="InterPro" id="IPR002942">
    <property type="entry name" value="S4_RNA-bd"/>
</dbReference>
<evidence type="ECO:0000256" key="3">
    <source>
        <dbReference type="ARBA" id="ARBA00036882"/>
    </source>
</evidence>
<comment type="caution">
    <text evidence="8">The sequence shown here is derived from an EMBL/GenBank/DDBJ whole genome shotgun (WGS) entry which is preliminary data.</text>
</comment>
<reference evidence="8 9" key="1">
    <citation type="submission" date="2017-02" db="EMBL/GenBank/DDBJ databases">
        <title>Draft genome sequence of Moraxella porci CCUG 54912T type strain.</title>
        <authorList>
            <person name="Salva-Serra F."/>
            <person name="Engstrom-Jakobsson H."/>
            <person name="Thorell K."/>
            <person name="Jaen-Luchoro D."/>
            <person name="Gonzales-Siles L."/>
            <person name="Karlsson R."/>
            <person name="Yazdan S."/>
            <person name="Boulund F."/>
            <person name="Johnning A."/>
            <person name="Engstrand L."/>
            <person name="Kristiansson E."/>
            <person name="Moore E."/>
        </authorList>
    </citation>
    <scope>NUCLEOTIDE SEQUENCE [LARGE SCALE GENOMIC DNA]</scope>
    <source>
        <strain evidence="8 9">CCUG 54912</strain>
    </source>
</reference>
<dbReference type="GO" id="GO:0000455">
    <property type="term" value="P:enzyme-directed rRNA pseudouridine synthesis"/>
    <property type="evidence" value="ECO:0007669"/>
    <property type="project" value="TreeGrafter"/>
</dbReference>
<dbReference type="GO" id="GO:0160140">
    <property type="term" value="F:23S rRNA pseudouridine(1911/1915/1917) synthase activity"/>
    <property type="evidence" value="ECO:0007669"/>
    <property type="project" value="UniProtKB-EC"/>
</dbReference>
<dbReference type="PANTHER" id="PTHR21600:SF44">
    <property type="entry name" value="RIBOSOMAL LARGE SUBUNIT PSEUDOURIDINE SYNTHASE D"/>
    <property type="match status" value="1"/>
</dbReference>
<feature type="active site" evidence="4">
    <location>
        <position position="175"/>
    </location>
</feature>
<evidence type="ECO:0000256" key="5">
    <source>
        <dbReference type="PROSITE-ProRule" id="PRU00182"/>
    </source>
</evidence>
<comment type="catalytic activity">
    <reaction evidence="6">
        <text>a uridine in RNA = a pseudouridine in RNA</text>
        <dbReference type="Rhea" id="RHEA:48348"/>
        <dbReference type="Rhea" id="RHEA-COMP:12068"/>
        <dbReference type="Rhea" id="RHEA-COMP:12069"/>
        <dbReference type="ChEBI" id="CHEBI:65314"/>
        <dbReference type="ChEBI" id="CHEBI:65315"/>
    </reaction>
</comment>
<dbReference type="Pfam" id="PF00849">
    <property type="entry name" value="PseudoU_synth_2"/>
    <property type="match status" value="1"/>
</dbReference>
<dbReference type="Pfam" id="PF01479">
    <property type="entry name" value="S4"/>
    <property type="match status" value="1"/>
</dbReference>
<evidence type="ECO:0000256" key="6">
    <source>
        <dbReference type="RuleBase" id="RU362028"/>
    </source>
</evidence>
<dbReference type="InterPro" id="IPR036986">
    <property type="entry name" value="S4_RNA-bd_sf"/>
</dbReference>
<evidence type="ECO:0000313" key="9">
    <source>
        <dbReference type="Proteomes" id="UP000190683"/>
    </source>
</evidence>
<evidence type="ECO:0000256" key="1">
    <source>
        <dbReference type="ARBA" id="ARBA00010876"/>
    </source>
</evidence>
<evidence type="ECO:0000256" key="4">
    <source>
        <dbReference type="PIRSR" id="PIRSR606225-1"/>
    </source>
</evidence>
<dbReference type="AlphaFoldDB" id="A0A1T0CWR0"/>
<evidence type="ECO:0000313" key="8">
    <source>
        <dbReference type="EMBL" id="OOS26669.1"/>
    </source>
</evidence>
<dbReference type="SUPFAM" id="SSF55174">
    <property type="entry name" value="Alpha-L RNA-binding motif"/>
    <property type="match status" value="1"/>
</dbReference>
<dbReference type="SUPFAM" id="SSF55120">
    <property type="entry name" value="Pseudouridine synthase"/>
    <property type="match status" value="1"/>
</dbReference>
<sequence>MTADDISHKDTLLTDTPFDAMMDDGDAFDNDEDTTDGQADGAVHSYTVQAADVGVRLDKLGSTVFDGFSRANIQKFIENGELLVNGAIVKPKYAVKAGDALILTAVLENHSEDLPEDIAIDVIYEDDEVIVINKPAGLVVHPGAGNRTGTLVNALLYHYPDVAHLPRAGLVHRIDKDTTGLLVVARTKSAQLDLIDQLKDKSVYRLYQCIALGAPHEIMRHARIDAPIGRHSMQRTKMAVKDTGKPAVTHIVSAKALHERYSLCDVQLETGRTHQIRVHLSHVGHPLIGDKVYGTSPRAGLTDEQRQAVANFPRQALHAHTLGFVHPVTGESMKFHAPLPDDFRALIDVFTD</sequence>
<comment type="function">
    <text evidence="6">Responsible for synthesis of pseudouridine from uracil.</text>
</comment>
<dbReference type="InterPro" id="IPR006224">
    <property type="entry name" value="PsdUridine_synth_RluA-like_CS"/>
</dbReference>
<comment type="catalytic activity">
    <reaction evidence="3">
        <text>uridine(1911/1915/1917) in 23S rRNA = pseudouridine(1911/1915/1917) in 23S rRNA</text>
        <dbReference type="Rhea" id="RHEA:42524"/>
        <dbReference type="Rhea" id="RHEA-COMP:10097"/>
        <dbReference type="Rhea" id="RHEA-COMP:10098"/>
        <dbReference type="ChEBI" id="CHEBI:65314"/>
        <dbReference type="ChEBI" id="CHEBI:65315"/>
        <dbReference type="EC" id="5.4.99.23"/>
    </reaction>
</comment>
<dbReference type="STRING" id="573983.B0681_02045"/>
<evidence type="ECO:0000256" key="2">
    <source>
        <dbReference type="ARBA" id="ARBA00023235"/>
    </source>
</evidence>
<keyword evidence="5" id="KW-0694">RNA-binding</keyword>
<dbReference type="GO" id="GO:0003723">
    <property type="term" value="F:RNA binding"/>
    <property type="evidence" value="ECO:0007669"/>
    <property type="project" value="UniProtKB-KW"/>
</dbReference>
<dbReference type="InterPro" id="IPR006225">
    <property type="entry name" value="PsdUridine_synth_RluC/D"/>
</dbReference>
<evidence type="ECO:0000259" key="7">
    <source>
        <dbReference type="SMART" id="SM00363"/>
    </source>
</evidence>
<comment type="similarity">
    <text evidence="1 6">Belongs to the pseudouridine synthase RluA family.</text>
</comment>
<dbReference type="EC" id="5.4.99.-" evidence="6"/>
<gene>
    <name evidence="8" type="ORF">B0681_02045</name>
</gene>
<dbReference type="InterPro" id="IPR006145">
    <property type="entry name" value="PsdUridine_synth_RsuA/RluA"/>
</dbReference>
<dbReference type="Proteomes" id="UP000190683">
    <property type="component" value="Unassembled WGS sequence"/>
</dbReference>
<organism evidence="8 9">
    <name type="scientific">Moraxella porci DSM 25326</name>
    <dbReference type="NCBI Taxonomy" id="573983"/>
    <lineage>
        <taxon>Bacteria</taxon>
        <taxon>Pseudomonadati</taxon>
        <taxon>Pseudomonadota</taxon>
        <taxon>Gammaproteobacteria</taxon>
        <taxon>Moraxellales</taxon>
        <taxon>Moraxellaceae</taxon>
        <taxon>Moraxella</taxon>
    </lineage>
</organism>
<protein>
    <recommendedName>
        <fullName evidence="6">Pseudouridine synthase</fullName>
        <ecNumber evidence="6">5.4.99.-</ecNumber>
    </recommendedName>
</protein>
<proteinExistence type="inferred from homology"/>
<dbReference type="PANTHER" id="PTHR21600">
    <property type="entry name" value="MITOCHONDRIAL RNA PSEUDOURIDINE SYNTHASE"/>
    <property type="match status" value="1"/>
</dbReference>
<dbReference type="EMBL" id="MUYV01000001">
    <property type="protein sequence ID" value="OOS26669.1"/>
    <property type="molecule type" value="Genomic_DNA"/>
</dbReference>
<dbReference type="CDD" id="cd02869">
    <property type="entry name" value="PseudoU_synth_RluA_like"/>
    <property type="match status" value="1"/>
</dbReference>
<keyword evidence="9" id="KW-1185">Reference proteome</keyword>
<feature type="domain" description="RNA-binding S4" evidence="7">
    <location>
        <begin position="55"/>
        <end position="112"/>
    </location>
</feature>
<dbReference type="PROSITE" id="PS01129">
    <property type="entry name" value="PSI_RLU"/>
    <property type="match status" value="1"/>
</dbReference>
<dbReference type="InterPro" id="IPR050188">
    <property type="entry name" value="RluA_PseudoU_synthase"/>
</dbReference>